<evidence type="ECO:0000313" key="1">
    <source>
        <dbReference type="EMBL" id="CAH0382913.1"/>
    </source>
</evidence>
<dbReference type="Proteomes" id="UP001152759">
    <property type="component" value="Chromosome 10"/>
</dbReference>
<name>A0A9P0A2K1_BEMTA</name>
<protein>
    <submittedName>
        <fullName evidence="1">Uncharacterized protein</fullName>
    </submittedName>
</protein>
<reference evidence="1" key="1">
    <citation type="submission" date="2021-12" db="EMBL/GenBank/DDBJ databases">
        <authorList>
            <person name="King R."/>
        </authorList>
    </citation>
    <scope>NUCLEOTIDE SEQUENCE</scope>
</reference>
<keyword evidence="2" id="KW-1185">Reference proteome</keyword>
<dbReference type="EMBL" id="OU963871">
    <property type="protein sequence ID" value="CAH0382913.1"/>
    <property type="molecule type" value="Genomic_DNA"/>
</dbReference>
<evidence type="ECO:0000313" key="2">
    <source>
        <dbReference type="Proteomes" id="UP001152759"/>
    </source>
</evidence>
<proteinExistence type="predicted"/>
<organism evidence="1 2">
    <name type="scientific">Bemisia tabaci</name>
    <name type="common">Sweetpotato whitefly</name>
    <name type="synonym">Aleurodes tabaci</name>
    <dbReference type="NCBI Taxonomy" id="7038"/>
    <lineage>
        <taxon>Eukaryota</taxon>
        <taxon>Metazoa</taxon>
        <taxon>Ecdysozoa</taxon>
        <taxon>Arthropoda</taxon>
        <taxon>Hexapoda</taxon>
        <taxon>Insecta</taxon>
        <taxon>Pterygota</taxon>
        <taxon>Neoptera</taxon>
        <taxon>Paraneoptera</taxon>
        <taxon>Hemiptera</taxon>
        <taxon>Sternorrhyncha</taxon>
        <taxon>Aleyrodoidea</taxon>
        <taxon>Aleyrodidae</taxon>
        <taxon>Aleyrodinae</taxon>
        <taxon>Bemisia</taxon>
    </lineage>
</organism>
<gene>
    <name evidence="1" type="ORF">BEMITA_LOCUS2404</name>
</gene>
<sequence>MKLSKFSSNKDWQRSNRWCRKMFSKFVQLPEHLQFNCQNPSMPAECRKVGKHSRFCSYFIAMK</sequence>
<accession>A0A9P0A2K1</accession>
<dbReference type="AlphaFoldDB" id="A0A9P0A2K1"/>